<dbReference type="InterPro" id="IPR050684">
    <property type="entry name" value="HTH-Siroheme_Decarb"/>
</dbReference>
<dbReference type="GO" id="GO:0016829">
    <property type="term" value="F:lyase activity"/>
    <property type="evidence" value="ECO:0007669"/>
    <property type="project" value="UniProtKB-KW"/>
</dbReference>
<dbReference type="OrthoDB" id="5568033at2"/>
<comment type="pathway">
    <text evidence="2">Porphyrin-containing compound metabolism.</text>
</comment>
<evidence type="ECO:0000256" key="5">
    <source>
        <dbReference type="ARBA" id="ARBA00023471"/>
    </source>
</evidence>
<dbReference type="InterPro" id="IPR040523">
    <property type="entry name" value="AsnC_trans_reg2"/>
</dbReference>
<evidence type="ECO:0000259" key="9">
    <source>
        <dbReference type="Pfam" id="PF22451"/>
    </source>
</evidence>
<comment type="subunit">
    <text evidence="4">Probably forms a complex composed of NirD, NirL, NirG and NirH. All proteins are required for the total conversion of siroheme to didecarboxysiroheme.</text>
</comment>
<protein>
    <recommendedName>
        <fullName evidence="5">siroheme decarboxylase</fullName>
        <ecNumber evidence="5">4.1.1.111</ecNumber>
    </recommendedName>
</protein>
<dbReference type="PANTHER" id="PTHR43413:SF1">
    <property type="entry name" value="SIROHEME DECARBOXYLASE NIRL SUBUNIT"/>
    <property type="match status" value="1"/>
</dbReference>
<dbReference type="Proteomes" id="UP000218765">
    <property type="component" value="Chromosome"/>
</dbReference>
<feature type="domain" description="Siroheme decarboxylase NirL-like HTH" evidence="9">
    <location>
        <begin position="17"/>
        <end position="63"/>
    </location>
</feature>
<comment type="catalytic activity">
    <reaction evidence="7">
        <text>siroheme + 2 H(+) = 12,18-didecarboxysiroheme + 2 CO2</text>
        <dbReference type="Rhea" id="RHEA:19093"/>
        <dbReference type="ChEBI" id="CHEBI:15378"/>
        <dbReference type="ChEBI" id="CHEBI:16526"/>
        <dbReference type="ChEBI" id="CHEBI:60052"/>
        <dbReference type="ChEBI" id="CHEBI:140497"/>
        <dbReference type="EC" id="4.1.1.111"/>
    </reaction>
</comment>
<evidence type="ECO:0000256" key="1">
    <source>
        <dbReference type="ARBA" id="ARBA00023239"/>
    </source>
</evidence>
<dbReference type="EC" id="4.1.1.111" evidence="5"/>
<organism evidence="10 11">
    <name type="scientific">Thiohalobacter thiocyanaticus</name>
    <dbReference type="NCBI Taxonomy" id="585455"/>
    <lineage>
        <taxon>Bacteria</taxon>
        <taxon>Pseudomonadati</taxon>
        <taxon>Pseudomonadota</taxon>
        <taxon>Gammaproteobacteria</taxon>
        <taxon>Thiohalobacterales</taxon>
        <taxon>Thiohalobacteraceae</taxon>
        <taxon>Thiohalobacter</taxon>
    </lineage>
</organism>
<evidence type="ECO:0000256" key="2">
    <source>
        <dbReference type="ARBA" id="ARBA00023444"/>
    </source>
</evidence>
<dbReference type="AlphaFoldDB" id="A0A1Z4VMN0"/>
<dbReference type="KEGG" id="ttc:FOKN1_0466"/>
<dbReference type="EMBL" id="AP018052">
    <property type="protein sequence ID" value="BAZ92870.1"/>
    <property type="molecule type" value="Genomic_DNA"/>
</dbReference>
<evidence type="ECO:0000313" key="11">
    <source>
        <dbReference type="Proteomes" id="UP000218765"/>
    </source>
</evidence>
<accession>A0A1Z4VMN0</accession>
<comment type="similarity">
    <text evidence="3">Belongs to the Ahb/Nir family.</text>
</comment>
<proteinExistence type="inferred from homology"/>
<evidence type="ECO:0000256" key="6">
    <source>
        <dbReference type="ARBA" id="ARBA00045291"/>
    </source>
</evidence>
<dbReference type="Pfam" id="PF22451">
    <property type="entry name" value="NirdL-like_HTH"/>
    <property type="match status" value="1"/>
</dbReference>
<evidence type="ECO:0000259" key="8">
    <source>
        <dbReference type="Pfam" id="PF17805"/>
    </source>
</evidence>
<keyword evidence="11" id="KW-1185">Reference proteome</keyword>
<evidence type="ECO:0000256" key="7">
    <source>
        <dbReference type="ARBA" id="ARBA00048470"/>
    </source>
</evidence>
<evidence type="ECO:0000256" key="3">
    <source>
        <dbReference type="ARBA" id="ARBA00023457"/>
    </source>
</evidence>
<dbReference type="PANTHER" id="PTHR43413">
    <property type="entry name" value="TRANSCRIPTIONAL REGULATOR, ASNC FAMILY"/>
    <property type="match status" value="1"/>
</dbReference>
<feature type="domain" description="Siroheme decarboxylase AsnC-like ligand binding" evidence="8">
    <location>
        <begin position="73"/>
        <end position="161"/>
    </location>
</feature>
<gene>
    <name evidence="10" type="ORF">FOKN1_0466</name>
</gene>
<sequence>MSEALAATVSPDDAALERRLIELTQQGLPLVPHPYHQLADRLDVTAGEVMEAFRRMQASGVVRRIAAVPNHYRLGFRGNGMSVWDIPDGLVREAGREIGALDFVSHCYIRPRALPDWPYNLFAMVHGRNHDAVYDQVARIADMLGERVQHYDVLFSTEVLKKTGYRSAATKTQRRGDAEE</sequence>
<dbReference type="Gene3D" id="3.30.70.3460">
    <property type="match status" value="1"/>
</dbReference>
<comment type="function">
    <text evidence="6">Involved in heme d1 biosynthesis. Catalyzes the decarboxylation of siroheme into didecarboxysiroheme.</text>
</comment>
<name>A0A1Z4VMN0_9GAMM</name>
<dbReference type="RefSeq" id="WP_096364335.1">
    <property type="nucleotide sequence ID" value="NZ_AP018052.1"/>
</dbReference>
<keyword evidence="1" id="KW-0456">Lyase</keyword>
<evidence type="ECO:0000313" key="10">
    <source>
        <dbReference type="EMBL" id="BAZ92870.1"/>
    </source>
</evidence>
<dbReference type="InterPro" id="IPR053953">
    <property type="entry name" value="NirdL-like_HTH"/>
</dbReference>
<dbReference type="Pfam" id="PF17805">
    <property type="entry name" value="AsnC_trans_reg2"/>
    <property type="match status" value="1"/>
</dbReference>
<reference evidence="10 11" key="1">
    <citation type="submission" date="2017-05" db="EMBL/GenBank/DDBJ databases">
        <title>Thiocyanate degradation by Thiohalobacter thiocyanaticus FOKN1.</title>
        <authorList>
            <person name="Oshiki M."/>
            <person name="Fukushima T."/>
            <person name="Kawano S."/>
            <person name="Nakagawa J."/>
        </authorList>
    </citation>
    <scope>NUCLEOTIDE SEQUENCE [LARGE SCALE GENOMIC DNA]</scope>
    <source>
        <strain evidence="10 11">FOKN1</strain>
    </source>
</reference>
<evidence type="ECO:0000256" key="4">
    <source>
        <dbReference type="ARBA" id="ARBA00023465"/>
    </source>
</evidence>